<dbReference type="SUPFAM" id="SSF55021">
    <property type="entry name" value="ACT-like"/>
    <property type="match status" value="2"/>
</dbReference>
<organism evidence="17 18">
    <name type="scientific">Haemophilus influenzae 22.4-21</name>
    <dbReference type="NCBI Taxonomy" id="375063"/>
    <lineage>
        <taxon>Bacteria</taxon>
        <taxon>Pseudomonadati</taxon>
        <taxon>Pseudomonadota</taxon>
        <taxon>Gammaproteobacteria</taxon>
        <taxon>Pasteurellales</taxon>
        <taxon>Pasteurellaceae</taxon>
        <taxon>Haemophilus</taxon>
    </lineage>
</organism>
<dbReference type="CDD" id="cd04906">
    <property type="entry name" value="ACT_ThrD-I_1"/>
    <property type="match status" value="1"/>
</dbReference>
<comment type="subunit">
    <text evidence="5">Homotetramer.</text>
</comment>
<evidence type="ECO:0000256" key="10">
    <source>
        <dbReference type="ARBA" id="ARBA00022737"/>
    </source>
</evidence>
<dbReference type="InterPro" id="IPR001721">
    <property type="entry name" value="TD_ACT-like"/>
</dbReference>
<evidence type="ECO:0000259" key="16">
    <source>
        <dbReference type="PROSITE" id="PS51672"/>
    </source>
</evidence>
<feature type="domain" description="ACT-like" evidence="16">
    <location>
        <begin position="123"/>
        <end position="194"/>
    </location>
</feature>
<evidence type="ECO:0000256" key="4">
    <source>
        <dbReference type="ARBA" id="ARBA00010869"/>
    </source>
</evidence>
<dbReference type="PANTHER" id="PTHR48078:SF11">
    <property type="entry name" value="THREONINE DEHYDRATASE, MITOCHONDRIAL"/>
    <property type="match status" value="1"/>
</dbReference>
<comment type="cofactor">
    <cofactor evidence="2">
        <name>pyridoxal 5'-phosphate</name>
        <dbReference type="ChEBI" id="CHEBI:597326"/>
    </cofactor>
</comment>
<dbReference type="CDD" id="cd04907">
    <property type="entry name" value="ACT_ThrD-I_2"/>
    <property type="match status" value="1"/>
</dbReference>
<feature type="domain" description="ACT-like" evidence="16">
    <location>
        <begin position="30"/>
        <end position="101"/>
    </location>
</feature>
<dbReference type="PROSITE" id="PS51672">
    <property type="entry name" value="ACT_LIKE"/>
    <property type="match status" value="2"/>
</dbReference>
<dbReference type="GO" id="GO:0009097">
    <property type="term" value="P:isoleucine biosynthetic process"/>
    <property type="evidence" value="ECO:0007669"/>
    <property type="project" value="UniProtKB-KW"/>
</dbReference>
<comment type="catalytic activity">
    <reaction evidence="1">
        <text>L-threonine = 2-oxobutanoate + NH4(+)</text>
        <dbReference type="Rhea" id="RHEA:22108"/>
        <dbReference type="ChEBI" id="CHEBI:16763"/>
        <dbReference type="ChEBI" id="CHEBI:28938"/>
        <dbReference type="ChEBI" id="CHEBI:57926"/>
        <dbReference type="EC" id="4.3.1.19"/>
    </reaction>
</comment>
<keyword evidence="8" id="KW-0028">Amino-acid biosynthesis</keyword>
<evidence type="ECO:0000256" key="15">
    <source>
        <dbReference type="ARBA" id="ARBA00031427"/>
    </source>
</evidence>
<evidence type="ECO:0000256" key="8">
    <source>
        <dbReference type="ARBA" id="ARBA00022605"/>
    </source>
</evidence>
<evidence type="ECO:0000256" key="6">
    <source>
        <dbReference type="ARBA" id="ARBA00012096"/>
    </source>
</evidence>
<evidence type="ECO:0000256" key="2">
    <source>
        <dbReference type="ARBA" id="ARBA00001933"/>
    </source>
</evidence>
<sequence>MAAILSGANLNFHTLRYVSERCEIGENREALLAVTMPEQPGSFLKFAYVLGNRAVTEFSYRYADDKRACVFVGVRTTNEQEKADIIADLTKNGFDVEDMSDDDIAKTHVRYLMGGRAANDNERLYTFEFPEQKGALLKFLETLQNRWNISLFHYRAHGADYGNILAGFQIEECEQAEFEQALAQLNYVFEDVTESKSYRYFLR</sequence>
<dbReference type="InterPro" id="IPR045865">
    <property type="entry name" value="ACT-like_dom_sf"/>
</dbReference>
<evidence type="ECO:0000313" key="18">
    <source>
        <dbReference type="Proteomes" id="UP000005596"/>
    </source>
</evidence>
<evidence type="ECO:0000256" key="3">
    <source>
        <dbReference type="ARBA" id="ARBA00004810"/>
    </source>
</evidence>
<reference evidence="17 18" key="1">
    <citation type="journal article" date="2007" name="Genome Biol.">
        <title>Characterization and modeling of the Haemophilus influenzae core and supragenomes based on the complete genomic sequences of Rd and 12 clinical nontypeable strains.</title>
        <authorList>
            <person name="Hogg J.S."/>
            <person name="Hu F.Z."/>
            <person name="Janto B."/>
            <person name="Boissy R."/>
            <person name="Hayes J."/>
            <person name="Keefe R."/>
            <person name="Post J.C."/>
            <person name="Ehrlich G.D."/>
        </authorList>
    </citation>
    <scope>NUCLEOTIDE SEQUENCE [LARGE SCALE GENOMIC DNA]</scope>
    <source>
        <strain evidence="17 18">22.4-21</strain>
    </source>
</reference>
<evidence type="ECO:0000256" key="11">
    <source>
        <dbReference type="ARBA" id="ARBA00022898"/>
    </source>
</evidence>
<dbReference type="EMBL" id="AAZJ01000003">
    <property type="protein sequence ID" value="EDK14199.1"/>
    <property type="molecule type" value="Genomic_DNA"/>
</dbReference>
<keyword evidence="11" id="KW-0663">Pyridoxal phosphate</keyword>
<comment type="similarity">
    <text evidence="4">Belongs to the serine/threonine dehydratase family.</text>
</comment>
<evidence type="ECO:0000313" key="17">
    <source>
        <dbReference type="EMBL" id="EDK14199.1"/>
    </source>
</evidence>
<dbReference type="GO" id="GO:0003941">
    <property type="term" value="F:L-serine ammonia-lyase activity"/>
    <property type="evidence" value="ECO:0007669"/>
    <property type="project" value="TreeGrafter"/>
</dbReference>
<dbReference type="Gene3D" id="3.40.1020.10">
    <property type="entry name" value="Biosynthetic Threonine Deaminase, Domain 3"/>
    <property type="match status" value="1"/>
</dbReference>
<dbReference type="Pfam" id="PF00585">
    <property type="entry name" value="Thr_dehydrat_C"/>
    <property type="match status" value="2"/>
</dbReference>
<proteinExistence type="inferred from homology"/>
<keyword evidence="10" id="KW-0677">Repeat</keyword>
<accession>A4NWX4</accession>
<evidence type="ECO:0000256" key="7">
    <source>
        <dbReference type="ARBA" id="ARBA00014622"/>
    </source>
</evidence>
<comment type="function">
    <text evidence="14">Catalyzes the anaerobic formation of alpha-ketobutyrate and ammonia from threonine in a two-step reaction. The first step involved a dehydration of threonine and a production of enamine intermediates (aminocrotonate), which tautomerizes to its imine form (iminobutyrate). Both intermediates are unstable and short-lived. The second step is the nonenzymatic hydrolysis of the enamine/imine intermediates to form 2-ketobutyrate and free ammonia. In the low water environment of the cell, the second step is accelerated by RidA.</text>
</comment>
<dbReference type="AlphaFoldDB" id="A4NWX4"/>
<dbReference type="GO" id="GO:0006565">
    <property type="term" value="P:L-serine catabolic process"/>
    <property type="evidence" value="ECO:0007669"/>
    <property type="project" value="TreeGrafter"/>
</dbReference>
<evidence type="ECO:0000256" key="14">
    <source>
        <dbReference type="ARBA" id="ARBA00025527"/>
    </source>
</evidence>
<dbReference type="BioCyc" id="HINF375063:G119K-692-MONOMER"/>
<evidence type="ECO:0000256" key="9">
    <source>
        <dbReference type="ARBA" id="ARBA00022624"/>
    </source>
</evidence>
<dbReference type="Proteomes" id="UP000005596">
    <property type="component" value="Unassembled WGS sequence"/>
</dbReference>
<comment type="pathway">
    <text evidence="3">Amino-acid biosynthesis; L-isoleucine biosynthesis; 2-oxobutanoate from L-threonine: step 1/1.</text>
</comment>
<evidence type="ECO:0000256" key="1">
    <source>
        <dbReference type="ARBA" id="ARBA00001274"/>
    </source>
</evidence>
<keyword evidence="9" id="KW-0412">Isoleucine biosynthesis</keyword>
<dbReference type="FunFam" id="3.40.1020.10:FF:000001">
    <property type="entry name" value="L-threonine dehydratase"/>
    <property type="match status" value="1"/>
</dbReference>
<evidence type="ECO:0000256" key="12">
    <source>
        <dbReference type="ARBA" id="ARBA00023239"/>
    </source>
</evidence>
<keyword evidence="13" id="KW-0100">Branched-chain amino acid biosynthesis</keyword>
<dbReference type="GO" id="GO:0004794">
    <property type="term" value="F:threonine deaminase activity"/>
    <property type="evidence" value="ECO:0007669"/>
    <property type="project" value="UniProtKB-EC"/>
</dbReference>
<dbReference type="InterPro" id="IPR038110">
    <property type="entry name" value="TD_ACT-like_sf"/>
</dbReference>
<dbReference type="InterPro" id="IPR050147">
    <property type="entry name" value="Ser/Thr_Dehydratase"/>
</dbReference>
<name>A4NWX4_HAEIF</name>
<protein>
    <recommendedName>
        <fullName evidence="7">L-threonine dehydratase biosynthetic IlvA</fullName>
        <ecNumber evidence="6">4.3.1.19</ecNumber>
    </recommendedName>
    <alternativeName>
        <fullName evidence="15">Threonine deaminase</fullName>
    </alternativeName>
</protein>
<dbReference type="GO" id="GO:0006567">
    <property type="term" value="P:L-threonine catabolic process"/>
    <property type="evidence" value="ECO:0007669"/>
    <property type="project" value="TreeGrafter"/>
</dbReference>
<evidence type="ECO:0000256" key="5">
    <source>
        <dbReference type="ARBA" id="ARBA00011881"/>
    </source>
</evidence>
<dbReference type="EC" id="4.3.1.19" evidence="6"/>
<evidence type="ECO:0000256" key="13">
    <source>
        <dbReference type="ARBA" id="ARBA00023304"/>
    </source>
</evidence>
<dbReference type="PANTHER" id="PTHR48078">
    <property type="entry name" value="THREONINE DEHYDRATASE, MITOCHONDRIAL-RELATED"/>
    <property type="match status" value="1"/>
</dbReference>
<keyword evidence="12 17" id="KW-0456">Lyase</keyword>
<gene>
    <name evidence="17" type="ORF">CGSHiR3021_07127</name>
</gene>